<evidence type="ECO:0000313" key="11">
    <source>
        <dbReference type="EMBL" id="KAL3876858.1"/>
    </source>
</evidence>
<keyword evidence="5" id="KW-0238">DNA-binding</keyword>
<dbReference type="AlphaFoldDB" id="A0ABD3WUD3"/>
<keyword evidence="6" id="KW-0010">Activator</keyword>
<dbReference type="InterPro" id="IPR001346">
    <property type="entry name" value="Interferon_reg_fact_DNA-bd_dom"/>
</dbReference>
<evidence type="ECO:0000256" key="6">
    <source>
        <dbReference type="ARBA" id="ARBA00023159"/>
    </source>
</evidence>
<dbReference type="InterPro" id="IPR036390">
    <property type="entry name" value="WH_DNA-bd_sf"/>
</dbReference>
<feature type="compositionally biased region" description="Polar residues" evidence="9">
    <location>
        <begin position="188"/>
        <end position="198"/>
    </location>
</feature>
<feature type="domain" description="IRF tryptophan pentad repeat" evidence="10">
    <location>
        <begin position="26"/>
        <end position="133"/>
    </location>
</feature>
<comment type="caution">
    <text evidence="11">The sequence shown here is derived from an EMBL/GenBank/DDBJ whole genome shotgun (WGS) entry which is preliminary data.</text>
</comment>
<organism evidence="11 12">
    <name type="scientific">Sinanodonta woodiana</name>
    <name type="common">Chinese pond mussel</name>
    <name type="synonym">Anodonta woodiana</name>
    <dbReference type="NCBI Taxonomy" id="1069815"/>
    <lineage>
        <taxon>Eukaryota</taxon>
        <taxon>Metazoa</taxon>
        <taxon>Spiralia</taxon>
        <taxon>Lophotrochozoa</taxon>
        <taxon>Mollusca</taxon>
        <taxon>Bivalvia</taxon>
        <taxon>Autobranchia</taxon>
        <taxon>Heteroconchia</taxon>
        <taxon>Palaeoheterodonta</taxon>
        <taxon>Unionida</taxon>
        <taxon>Unionoidea</taxon>
        <taxon>Unionidae</taxon>
        <taxon>Unioninae</taxon>
        <taxon>Sinanodonta</taxon>
    </lineage>
</organism>
<keyword evidence="3" id="KW-0832">Ubl conjugation</keyword>
<evidence type="ECO:0000256" key="9">
    <source>
        <dbReference type="SAM" id="MobiDB-lite"/>
    </source>
</evidence>
<dbReference type="GO" id="GO:0003677">
    <property type="term" value="F:DNA binding"/>
    <property type="evidence" value="ECO:0007669"/>
    <property type="project" value="UniProtKB-KW"/>
</dbReference>
<dbReference type="GO" id="GO:0005634">
    <property type="term" value="C:nucleus"/>
    <property type="evidence" value="ECO:0007669"/>
    <property type="project" value="UniProtKB-SubCell"/>
</dbReference>
<dbReference type="PANTHER" id="PTHR11949">
    <property type="entry name" value="INTERFERON REGULATORY FACTOR"/>
    <property type="match status" value="1"/>
</dbReference>
<dbReference type="CDD" id="cd00103">
    <property type="entry name" value="IRF"/>
    <property type="match status" value="1"/>
</dbReference>
<keyword evidence="2" id="KW-1017">Isopeptide bond</keyword>
<dbReference type="PANTHER" id="PTHR11949:SF17">
    <property type="entry name" value="IRF TRYPTOPHAN PENTAD REPEAT DOMAIN-CONTAINING PROTEIN"/>
    <property type="match status" value="1"/>
</dbReference>
<keyword evidence="7" id="KW-0804">Transcription</keyword>
<dbReference type="GO" id="GO:0006357">
    <property type="term" value="P:regulation of transcription by RNA polymerase II"/>
    <property type="evidence" value="ECO:0007669"/>
    <property type="project" value="UniProtKB-ARBA"/>
</dbReference>
<evidence type="ECO:0000256" key="4">
    <source>
        <dbReference type="ARBA" id="ARBA00023015"/>
    </source>
</evidence>
<dbReference type="Proteomes" id="UP001634394">
    <property type="component" value="Unassembled WGS sequence"/>
</dbReference>
<proteinExistence type="predicted"/>
<evidence type="ECO:0000256" key="5">
    <source>
        <dbReference type="ARBA" id="ARBA00023125"/>
    </source>
</evidence>
<gene>
    <name evidence="11" type="ORF">ACJMK2_034642</name>
</gene>
<evidence type="ECO:0000256" key="8">
    <source>
        <dbReference type="ARBA" id="ARBA00023242"/>
    </source>
</evidence>
<protein>
    <recommendedName>
        <fullName evidence="10">IRF tryptophan pentad repeat domain-containing protein</fullName>
    </recommendedName>
</protein>
<keyword evidence="4" id="KW-0805">Transcription regulation</keyword>
<dbReference type="SUPFAM" id="SSF46785">
    <property type="entry name" value="Winged helix' DNA-binding domain"/>
    <property type="match status" value="1"/>
</dbReference>
<dbReference type="InterPro" id="IPR036388">
    <property type="entry name" value="WH-like_DNA-bd_sf"/>
</dbReference>
<evidence type="ECO:0000256" key="3">
    <source>
        <dbReference type="ARBA" id="ARBA00022843"/>
    </source>
</evidence>
<keyword evidence="8" id="KW-0539">Nucleus</keyword>
<keyword evidence="12" id="KW-1185">Reference proteome</keyword>
<dbReference type="SMART" id="SM00348">
    <property type="entry name" value="IRF"/>
    <property type="match status" value="1"/>
</dbReference>
<feature type="compositionally biased region" description="Low complexity" evidence="9">
    <location>
        <begin position="226"/>
        <end position="249"/>
    </location>
</feature>
<accession>A0ABD3WUD3</accession>
<evidence type="ECO:0000313" key="12">
    <source>
        <dbReference type="Proteomes" id="UP001634394"/>
    </source>
</evidence>
<reference evidence="11 12" key="1">
    <citation type="submission" date="2024-11" db="EMBL/GenBank/DDBJ databases">
        <title>Chromosome-level genome assembly of the freshwater bivalve Anodonta woodiana.</title>
        <authorList>
            <person name="Chen X."/>
        </authorList>
    </citation>
    <scope>NUCLEOTIDE SEQUENCE [LARGE SCALE GENOMIC DNA]</scope>
    <source>
        <strain evidence="11">MN2024</strain>
        <tissue evidence="11">Gills</tissue>
    </source>
</reference>
<evidence type="ECO:0000256" key="7">
    <source>
        <dbReference type="ARBA" id="ARBA00023163"/>
    </source>
</evidence>
<evidence type="ECO:0000256" key="1">
    <source>
        <dbReference type="ARBA" id="ARBA00004123"/>
    </source>
</evidence>
<dbReference type="PROSITE" id="PS51507">
    <property type="entry name" value="IRF_2"/>
    <property type="match status" value="1"/>
</dbReference>
<sequence>MTKSKRQAVKEKMEKMVRKPIRPLERQRMRPWLIELLDKDTMSQLSWLSKRDKTFRITWRHAARQGWDMAKDACLFEKWARHTGKFYDGDKPDAKRWKANFRCALNSLPDVVEEKSKGMRKGQNAFKVYRFLDDRRVKAKKKSKDGYSDDSDDASCSESPATNSRMDTDLDSEGSETGRSPTRDDVTSSDCESSASEATSPLPVFSKICKFEEVSESQRDFVWPNESVPNSCSMSSSDDESSSTTSSVPTDDEVVQMLLEDDPVYPNSELWNTNFYFTPQEFVETEGCDEVVNYIVLDGSTSYPDRNANVIVQPSEDVHDYNFTSLSML</sequence>
<dbReference type="FunFam" id="1.10.10.10:FF:000065">
    <property type="entry name" value="Interferon regulatory factor"/>
    <property type="match status" value="1"/>
</dbReference>
<evidence type="ECO:0000256" key="2">
    <source>
        <dbReference type="ARBA" id="ARBA00022499"/>
    </source>
</evidence>
<dbReference type="Gene3D" id="1.10.10.10">
    <property type="entry name" value="Winged helix-like DNA-binding domain superfamily/Winged helix DNA-binding domain"/>
    <property type="match status" value="1"/>
</dbReference>
<evidence type="ECO:0000259" key="10">
    <source>
        <dbReference type="PROSITE" id="PS51507"/>
    </source>
</evidence>
<dbReference type="EMBL" id="JBJQND010000005">
    <property type="protein sequence ID" value="KAL3876858.1"/>
    <property type="molecule type" value="Genomic_DNA"/>
</dbReference>
<feature type="region of interest" description="Disordered" evidence="9">
    <location>
        <begin position="142"/>
        <end position="198"/>
    </location>
</feature>
<name>A0ABD3WUD3_SINWO</name>
<feature type="region of interest" description="Disordered" evidence="9">
    <location>
        <begin position="222"/>
        <end position="250"/>
    </location>
</feature>
<comment type="subcellular location">
    <subcellularLocation>
        <location evidence="1">Nucleus</location>
    </subcellularLocation>
</comment>
<dbReference type="PRINTS" id="PR00267">
    <property type="entry name" value="INTFRNREGFCT"/>
</dbReference>
<dbReference type="Pfam" id="PF00605">
    <property type="entry name" value="IRF"/>
    <property type="match status" value="1"/>
</dbReference>